<comment type="caution">
    <text evidence="1">The sequence shown here is derived from an EMBL/GenBank/DDBJ whole genome shotgun (WGS) entry which is preliminary data.</text>
</comment>
<name>A0AAV7PT85_PLEWA</name>
<dbReference type="Proteomes" id="UP001066276">
    <property type="component" value="Chromosome 7"/>
</dbReference>
<sequence>MKTGVRIAVASSFQDGGTHNVTNMMMSAMVARPHRERERKKNAGNSITNLIMHEEEREHANNLIRRVLYANVGTRTR</sequence>
<gene>
    <name evidence="1" type="ORF">NDU88_009427</name>
</gene>
<keyword evidence="2" id="KW-1185">Reference proteome</keyword>
<proteinExistence type="predicted"/>
<dbReference type="AlphaFoldDB" id="A0AAV7PT85"/>
<dbReference type="EMBL" id="JANPWB010000011">
    <property type="protein sequence ID" value="KAJ1131084.1"/>
    <property type="molecule type" value="Genomic_DNA"/>
</dbReference>
<organism evidence="1 2">
    <name type="scientific">Pleurodeles waltl</name>
    <name type="common">Iberian ribbed newt</name>
    <dbReference type="NCBI Taxonomy" id="8319"/>
    <lineage>
        <taxon>Eukaryota</taxon>
        <taxon>Metazoa</taxon>
        <taxon>Chordata</taxon>
        <taxon>Craniata</taxon>
        <taxon>Vertebrata</taxon>
        <taxon>Euteleostomi</taxon>
        <taxon>Amphibia</taxon>
        <taxon>Batrachia</taxon>
        <taxon>Caudata</taxon>
        <taxon>Salamandroidea</taxon>
        <taxon>Salamandridae</taxon>
        <taxon>Pleurodelinae</taxon>
        <taxon>Pleurodeles</taxon>
    </lineage>
</organism>
<evidence type="ECO:0000313" key="2">
    <source>
        <dbReference type="Proteomes" id="UP001066276"/>
    </source>
</evidence>
<protein>
    <submittedName>
        <fullName evidence="1">Uncharacterized protein</fullName>
    </submittedName>
</protein>
<accession>A0AAV7PT85</accession>
<evidence type="ECO:0000313" key="1">
    <source>
        <dbReference type="EMBL" id="KAJ1131084.1"/>
    </source>
</evidence>
<reference evidence="1" key="1">
    <citation type="journal article" date="2022" name="bioRxiv">
        <title>Sequencing and chromosome-scale assembly of the giantPleurodeles waltlgenome.</title>
        <authorList>
            <person name="Brown T."/>
            <person name="Elewa A."/>
            <person name="Iarovenko S."/>
            <person name="Subramanian E."/>
            <person name="Araus A.J."/>
            <person name="Petzold A."/>
            <person name="Susuki M."/>
            <person name="Suzuki K.-i.T."/>
            <person name="Hayashi T."/>
            <person name="Toyoda A."/>
            <person name="Oliveira C."/>
            <person name="Osipova E."/>
            <person name="Leigh N.D."/>
            <person name="Simon A."/>
            <person name="Yun M.H."/>
        </authorList>
    </citation>
    <scope>NUCLEOTIDE SEQUENCE</scope>
    <source>
        <strain evidence="1">20211129_DDA</strain>
        <tissue evidence="1">Liver</tissue>
    </source>
</reference>